<gene>
    <name evidence="4" type="ORF">FAZ78_03000</name>
</gene>
<dbReference type="SUPFAM" id="SSF53613">
    <property type="entry name" value="Ribokinase-like"/>
    <property type="match status" value="1"/>
</dbReference>
<evidence type="ECO:0000256" key="1">
    <source>
        <dbReference type="ARBA" id="ARBA00022679"/>
    </source>
</evidence>
<evidence type="ECO:0000313" key="4">
    <source>
        <dbReference type="EMBL" id="TKA98040.1"/>
    </source>
</evidence>
<organism evidence="4 5">
    <name type="scientific">Cereibacter changlensis</name>
    <dbReference type="NCBI Taxonomy" id="402884"/>
    <lineage>
        <taxon>Bacteria</taxon>
        <taxon>Pseudomonadati</taxon>
        <taxon>Pseudomonadota</taxon>
        <taxon>Alphaproteobacteria</taxon>
        <taxon>Rhodobacterales</taxon>
        <taxon>Paracoccaceae</taxon>
        <taxon>Cereibacter</taxon>
    </lineage>
</organism>
<feature type="domain" description="Carbohydrate kinase PfkB" evidence="3">
    <location>
        <begin position="18"/>
        <end position="136"/>
    </location>
</feature>
<dbReference type="PANTHER" id="PTHR10584:SF166">
    <property type="entry name" value="RIBOKINASE"/>
    <property type="match status" value="1"/>
</dbReference>
<dbReference type="Pfam" id="PF00294">
    <property type="entry name" value="PfkB"/>
    <property type="match status" value="2"/>
</dbReference>
<evidence type="ECO:0000313" key="5">
    <source>
        <dbReference type="Proteomes" id="UP000306340"/>
    </source>
</evidence>
<dbReference type="RefSeq" id="WP_136791247.1">
    <property type="nucleotide sequence ID" value="NZ_SWAU01000014.1"/>
</dbReference>
<accession>A0A4U0YYR3</accession>
<dbReference type="Proteomes" id="UP000306340">
    <property type="component" value="Unassembled WGS sequence"/>
</dbReference>
<evidence type="ECO:0000256" key="2">
    <source>
        <dbReference type="ARBA" id="ARBA00022777"/>
    </source>
</evidence>
<comment type="caution">
    <text evidence="4">The sequence shown here is derived from an EMBL/GenBank/DDBJ whole genome shotgun (WGS) entry which is preliminary data.</text>
</comment>
<dbReference type="InterPro" id="IPR011611">
    <property type="entry name" value="PfkB_dom"/>
</dbReference>
<name>A0A4U0YYR3_9RHOB</name>
<keyword evidence="1" id="KW-0808">Transferase</keyword>
<dbReference type="AlphaFoldDB" id="A0A4U0YYR3"/>
<dbReference type="EMBL" id="SWAU01000014">
    <property type="protein sequence ID" value="TKA98040.1"/>
    <property type="molecule type" value="Genomic_DNA"/>
</dbReference>
<sequence length="284" mass="29679">MTASPRLIAVGDNCLDVYLSKSHMAVGGNALNVAAQWSRKGLDARYFGVVGLDAEGDVILEALAAVGLAPEDVERRAGSTAVTLLLERDGDRRFLLEDLGVGLGYQPEPGRHAALRAADWVHLGTNTPAELPRRLVAEGVAFSIDVSTAHDAMRLDGVPLVFASGPEDPAEPIEPVIAEFRARGALRSVITCGRRGAFFDDAGEVSHVPAQDIAVVDTCGAGDSFIASFLAARISGRAGPEALAIATGAAALTCGHEGSFPQPLQPIPAWLLHKYADVIATAEI</sequence>
<feature type="domain" description="Carbohydrate kinase PfkB" evidence="3">
    <location>
        <begin position="175"/>
        <end position="259"/>
    </location>
</feature>
<evidence type="ECO:0000259" key="3">
    <source>
        <dbReference type="Pfam" id="PF00294"/>
    </source>
</evidence>
<protein>
    <submittedName>
        <fullName evidence="4">Fructoselysine 6-kinase</fullName>
    </submittedName>
</protein>
<dbReference type="GO" id="GO:0016301">
    <property type="term" value="F:kinase activity"/>
    <property type="evidence" value="ECO:0007669"/>
    <property type="project" value="UniProtKB-KW"/>
</dbReference>
<dbReference type="PANTHER" id="PTHR10584">
    <property type="entry name" value="SUGAR KINASE"/>
    <property type="match status" value="1"/>
</dbReference>
<proteinExistence type="predicted"/>
<dbReference type="InterPro" id="IPR029056">
    <property type="entry name" value="Ribokinase-like"/>
</dbReference>
<reference evidence="4 5" key="1">
    <citation type="submission" date="2019-04" db="EMBL/GenBank/DDBJ databases">
        <title>Crypto-aerobic microbial life in anoxic (sulfidic) marine sediments.</title>
        <authorList>
            <person name="Bhattacharya S."/>
            <person name="Roy C."/>
            <person name="Mondal N."/>
            <person name="Sarkar J."/>
            <person name="Mandal S."/>
            <person name="Rameez M.J."/>
            <person name="Ghosh W."/>
        </authorList>
    </citation>
    <scope>NUCLEOTIDE SEQUENCE [LARGE SCALE GENOMIC DNA]</scope>
    <source>
        <strain evidence="4 5">SBBC</strain>
    </source>
</reference>
<keyword evidence="2 4" id="KW-0418">Kinase</keyword>
<dbReference type="Gene3D" id="3.40.1190.20">
    <property type="match status" value="1"/>
</dbReference>